<dbReference type="Pfam" id="PF02580">
    <property type="entry name" value="Tyr_Deacylase"/>
    <property type="match status" value="1"/>
</dbReference>
<keyword evidence="2" id="KW-0694">RNA-binding</keyword>
<evidence type="ECO:0000256" key="1">
    <source>
        <dbReference type="ARBA" id="ARBA00009673"/>
    </source>
</evidence>
<dbReference type="PANTHER" id="PTHR10472:SF5">
    <property type="entry name" value="D-AMINOACYL-TRNA DEACYLASE 1"/>
    <property type="match status" value="1"/>
</dbReference>
<dbReference type="GO" id="GO:0005737">
    <property type="term" value="C:cytoplasm"/>
    <property type="evidence" value="ECO:0007669"/>
    <property type="project" value="UniProtKB-SubCell"/>
</dbReference>
<evidence type="ECO:0000313" key="3">
    <source>
        <dbReference type="EMBL" id="KYG64860.1"/>
    </source>
</evidence>
<dbReference type="HAMAP" id="MF_00518">
    <property type="entry name" value="Deacylase_Dtd"/>
    <property type="match status" value="1"/>
</dbReference>
<comment type="catalytic activity">
    <reaction evidence="2">
        <text>glycyl-tRNA(Ala) + H2O = tRNA(Ala) + glycine + H(+)</text>
        <dbReference type="Rhea" id="RHEA:53744"/>
        <dbReference type="Rhea" id="RHEA-COMP:9657"/>
        <dbReference type="Rhea" id="RHEA-COMP:13640"/>
        <dbReference type="ChEBI" id="CHEBI:15377"/>
        <dbReference type="ChEBI" id="CHEBI:15378"/>
        <dbReference type="ChEBI" id="CHEBI:57305"/>
        <dbReference type="ChEBI" id="CHEBI:78442"/>
        <dbReference type="ChEBI" id="CHEBI:78522"/>
    </reaction>
</comment>
<feature type="short sequence motif" description="Gly-cisPro motif, important for rejection of L-amino acids" evidence="2">
    <location>
        <begin position="137"/>
        <end position="138"/>
    </location>
</feature>
<dbReference type="Gene3D" id="3.50.80.10">
    <property type="entry name" value="D-tyrosyl-tRNA(Tyr) deacylase"/>
    <property type="match status" value="1"/>
</dbReference>
<dbReference type="EMBL" id="LUKE01000002">
    <property type="protein sequence ID" value="KYG64860.1"/>
    <property type="molecule type" value="Genomic_DNA"/>
</dbReference>
<dbReference type="SUPFAM" id="SSF69500">
    <property type="entry name" value="DTD-like"/>
    <property type="match status" value="1"/>
</dbReference>
<dbReference type="EC" id="3.1.1.-" evidence="2"/>
<dbReference type="GO" id="GO:0000049">
    <property type="term" value="F:tRNA binding"/>
    <property type="evidence" value="ECO:0007669"/>
    <property type="project" value="UniProtKB-UniRule"/>
</dbReference>
<comment type="similarity">
    <text evidence="1 2">Belongs to the DTD family.</text>
</comment>
<reference evidence="3 4" key="1">
    <citation type="submission" date="2016-03" db="EMBL/GenBank/DDBJ databases">
        <authorList>
            <person name="Ploux O."/>
        </authorList>
    </citation>
    <scope>NUCLEOTIDE SEQUENCE [LARGE SCALE GENOMIC DNA]</scope>
    <source>
        <strain evidence="3 4">R0</strain>
    </source>
</reference>
<keyword evidence="4" id="KW-1185">Reference proteome</keyword>
<dbReference type="EC" id="3.1.1.96" evidence="2"/>
<dbReference type="Proteomes" id="UP000075320">
    <property type="component" value="Unassembled WGS sequence"/>
</dbReference>
<comment type="domain">
    <text evidence="2">A Gly-cisPro motif from one monomer fits into the active site of the other monomer to allow specific chiral rejection of L-amino acids.</text>
</comment>
<sequence>MKAVVQRAKRASVTVDGQLISSIGPGLLTLLGIAQGDSEEQLKKMITKICALRIFPDAEGKMNLSVKDIQGEHLIVSQFTLLGDVSRGSRPSFVNAEKPDAAKVLYEKSLQLSRAEGVKTLGGVFGGDMKVDLLNDGPVTLILEV</sequence>
<dbReference type="AlphaFoldDB" id="A0A150WLL2"/>
<dbReference type="RefSeq" id="WP_061835371.1">
    <property type="nucleotide sequence ID" value="NZ_LUKE01000002.1"/>
</dbReference>
<dbReference type="NCBIfam" id="TIGR00256">
    <property type="entry name" value="D-aminoacyl-tRNA deacylase"/>
    <property type="match status" value="1"/>
</dbReference>
<comment type="catalytic activity">
    <reaction evidence="2">
        <text>a D-aminoacyl-tRNA + H2O = a tRNA + a D-alpha-amino acid + H(+)</text>
        <dbReference type="Rhea" id="RHEA:13953"/>
        <dbReference type="Rhea" id="RHEA-COMP:10123"/>
        <dbReference type="Rhea" id="RHEA-COMP:10124"/>
        <dbReference type="ChEBI" id="CHEBI:15377"/>
        <dbReference type="ChEBI" id="CHEBI:15378"/>
        <dbReference type="ChEBI" id="CHEBI:59871"/>
        <dbReference type="ChEBI" id="CHEBI:78442"/>
        <dbReference type="ChEBI" id="CHEBI:79333"/>
        <dbReference type="EC" id="3.1.1.96"/>
    </reaction>
</comment>
<keyword evidence="2" id="KW-0820">tRNA-binding</keyword>
<comment type="subcellular location">
    <subcellularLocation>
        <location evidence="2">Cytoplasm</location>
    </subcellularLocation>
</comment>
<proteinExistence type="inferred from homology"/>
<dbReference type="InterPro" id="IPR023509">
    <property type="entry name" value="DTD-like_sf"/>
</dbReference>
<comment type="caution">
    <text evidence="3">The sequence shown here is derived from an EMBL/GenBank/DDBJ whole genome shotgun (WGS) entry which is preliminary data.</text>
</comment>
<dbReference type="GO" id="GO:0106026">
    <property type="term" value="F:Gly-tRNA(Ala) deacylase activity"/>
    <property type="evidence" value="ECO:0007669"/>
    <property type="project" value="UniProtKB-UniRule"/>
</dbReference>
<keyword evidence="2" id="KW-0963">Cytoplasm</keyword>
<dbReference type="GO" id="GO:0019478">
    <property type="term" value="P:D-amino acid catabolic process"/>
    <property type="evidence" value="ECO:0007669"/>
    <property type="project" value="UniProtKB-UniRule"/>
</dbReference>
<name>A0A150WLL2_BDEBC</name>
<evidence type="ECO:0000313" key="4">
    <source>
        <dbReference type="Proteomes" id="UP000075320"/>
    </source>
</evidence>
<accession>A0A150WLL2</accession>
<comment type="subunit">
    <text evidence="2">Homodimer.</text>
</comment>
<dbReference type="PANTHER" id="PTHR10472">
    <property type="entry name" value="D-TYROSYL-TRNA TYR DEACYLASE"/>
    <property type="match status" value="1"/>
</dbReference>
<comment type="function">
    <text evidence="2">An aminoacyl-tRNA editing enzyme that deacylates mischarged D-aminoacyl-tRNAs. Also deacylates mischarged glycyl-tRNA(Ala), protecting cells against glycine mischarging by AlaRS. Acts via tRNA-based rather than protein-based catalysis; rejects L-amino acids rather than detecting D-amino acids in the active site. By recycling D-aminoacyl-tRNA to D-amino acids and free tRNA molecules, this enzyme counteracts the toxicity associated with the formation of D-aminoacyl-tRNA entities in vivo and helps enforce protein L-homochirality.</text>
</comment>
<keyword evidence="2" id="KW-0378">Hydrolase</keyword>
<dbReference type="OrthoDB" id="5293629at2"/>
<organism evidence="3 4">
    <name type="scientific">Bdellovibrio bacteriovorus</name>
    <dbReference type="NCBI Taxonomy" id="959"/>
    <lineage>
        <taxon>Bacteria</taxon>
        <taxon>Pseudomonadati</taxon>
        <taxon>Bdellovibrionota</taxon>
        <taxon>Bdellovibrionia</taxon>
        <taxon>Bdellovibrionales</taxon>
        <taxon>Pseudobdellovibrionaceae</taxon>
        <taxon>Bdellovibrio</taxon>
    </lineage>
</organism>
<gene>
    <name evidence="2" type="primary">dtd</name>
    <name evidence="3" type="ORF">AZI86_11700</name>
</gene>
<protein>
    <recommendedName>
        <fullName evidence="2">D-aminoacyl-tRNA deacylase</fullName>
        <shortName evidence="2">DTD</shortName>
        <ecNumber evidence="2">3.1.1.96</ecNumber>
    </recommendedName>
    <alternativeName>
        <fullName evidence="2">Gly-tRNA(Ala) deacylase</fullName>
        <ecNumber evidence="2">3.1.1.-</ecNumber>
    </alternativeName>
</protein>
<dbReference type="FunFam" id="3.50.80.10:FF:000001">
    <property type="entry name" value="D-aminoacyl-tRNA deacylase"/>
    <property type="match status" value="1"/>
</dbReference>
<dbReference type="GO" id="GO:0051500">
    <property type="term" value="F:D-tyrosyl-tRNA(Tyr) deacylase activity"/>
    <property type="evidence" value="ECO:0007669"/>
    <property type="project" value="TreeGrafter"/>
</dbReference>
<evidence type="ECO:0000256" key="2">
    <source>
        <dbReference type="HAMAP-Rule" id="MF_00518"/>
    </source>
</evidence>
<dbReference type="GO" id="GO:0043908">
    <property type="term" value="F:Ser(Gly)-tRNA(Ala) hydrolase activity"/>
    <property type="evidence" value="ECO:0007669"/>
    <property type="project" value="UniProtKB-UniRule"/>
</dbReference>
<dbReference type="InterPro" id="IPR003732">
    <property type="entry name" value="Daa-tRNA_deacyls_DTD"/>
</dbReference>